<protein>
    <submittedName>
        <fullName evidence="2">Uncharacterized protein</fullName>
    </submittedName>
</protein>
<feature type="compositionally biased region" description="Polar residues" evidence="1">
    <location>
        <begin position="226"/>
        <end position="245"/>
    </location>
</feature>
<dbReference type="PANTHER" id="PTHR35140:SF1">
    <property type="entry name" value="MITOTIC CHECK POINT PROTEIN BFA1"/>
    <property type="match status" value="1"/>
</dbReference>
<dbReference type="eggNOG" id="ENOG502QX1K">
    <property type="taxonomic scope" value="Eukaryota"/>
</dbReference>
<feature type="compositionally biased region" description="Low complexity" evidence="1">
    <location>
        <begin position="596"/>
        <end position="607"/>
    </location>
</feature>
<dbReference type="EMBL" id="CAFZ01000159">
    <property type="protein sequence ID" value="CCA72344.1"/>
    <property type="molecule type" value="Genomic_DNA"/>
</dbReference>
<organism evidence="2 3">
    <name type="scientific">Serendipita indica (strain DSM 11827)</name>
    <name type="common">Root endophyte fungus</name>
    <name type="synonym">Piriformospora indica</name>
    <dbReference type="NCBI Taxonomy" id="1109443"/>
    <lineage>
        <taxon>Eukaryota</taxon>
        <taxon>Fungi</taxon>
        <taxon>Dikarya</taxon>
        <taxon>Basidiomycota</taxon>
        <taxon>Agaricomycotina</taxon>
        <taxon>Agaricomycetes</taxon>
        <taxon>Sebacinales</taxon>
        <taxon>Serendipitaceae</taxon>
        <taxon>Serendipita</taxon>
    </lineage>
</organism>
<dbReference type="PANTHER" id="PTHR35140">
    <property type="entry name" value="MITOTIC CHECK POINT PROTEIN BFA1"/>
    <property type="match status" value="1"/>
</dbReference>
<keyword evidence="3" id="KW-1185">Reference proteome</keyword>
<dbReference type="AlphaFoldDB" id="G4TM01"/>
<evidence type="ECO:0000313" key="3">
    <source>
        <dbReference type="Proteomes" id="UP000007148"/>
    </source>
</evidence>
<accession>G4TM01</accession>
<evidence type="ECO:0000313" key="2">
    <source>
        <dbReference type="EMBL" id="CCA72344.1"/>
    </source>
</evidence>
<feature type="compositionally biased region" description="Acidic residues" evidence="1">
    <location>
        <begin position="8"/>
        <end position="20"/>
    </location>
</feature>
<dbReference type="InterPro" id="IPR034586">
    <property type="entry name" value="Bfa1/Byr4"/>
</dbReference>
<comment type="caution">
    <text evidence="2">The sequence shown here is derived from an EMBL/GenBank/DDBJ whole genome shotgun (WGS) entry which is preliminary data.</text>
</comment>
<feature type="compositionally biased region" description="Low complexity" evidence="1">
    <location>
        <begin position="624"/>
        <end position="636"/>
    </location>
</feature>
<feature type="compositionally biased region" description="Low complexity" evidence="1">
    <location>
        <begin position="155"/>
        <end position="166"/>
    </location>
</feature>
<feature type="compositionally biased region" description="Low complexity" evidence="1">
    <location>
        <begin position="212"/>
        <end position="224"/>
    </location>
</feature>
<feature type="region of interest" description="Disordered" evidence="1">
    <location>
        <begin position="1"/>
        <end position="46"/>
    </location>
</feature>
<dbReference type="GO" id="GO:1990334">
    <property type="term" value="C:Bfa1-Bub2 complex"/>
    <property type="evidence" value="ECO:0007669"/>
    <property type="project" value="InterPro"/>
</dbReference>
<feature type="compositionally biased region" description="Acidic residues" evidence="1">
    <location>
        <begin position="37"/>
        <end position="46"/>
    </location>
</feature>
<dbReference type="GO" id="GO:0044732">
    <property type="term" value="C:mitotic spindle pole body"/>
    <property type="evidence" value="ECO:0007669"/>
    <property type="project" value="TreeGrafter"/>
</dbReference>
<dbReference type="OMA" id="DWGEGSL"/>
<feature type="region of interest" description="Disordered" evidence="1">
    <location>
        <begin position="902"/>
        <end position="938"/>
    </location>
</feature>
<dbReference type="GO" id="GO:0001100">
    <property type="term" value="P:negative regulation of exit from mitosis"/>
    <property type="evidence" value="ECO:0007669"/>
    <property type="project" value="InterPro"/>
</dbReference>
<feature type="compositionally biased region" description="Low complexity" evidence="1">
    <location>
        <begin position="701"/>
        <end position="716"/>
    </location>
</feature>
<sequence>MESPTLEEALDTPETVDDADPGPVDPEPGPNAKSEEAGADEDEDWDVEMDLGKTGGAKAIPSPPINASSAAWHASMSAATSAFTGTITRLGAGPKSDVEECWDEFDIDLNSSEETPTVGSTLVPHTKIAADLSDWDDDDDDEAISTIKVASGQLSFPSVPTSSTPPRKAQPIPDDEDFEQDFSLPDDLAHLSLRPLRHRSSKTNLDGWGDQTSSSTAYSSEASSFGVGTNESPSSNSVSLYSQGAETDDDDDESLLGGLILPEGLFGTDENDGKLLHKLIEKRKQQAATEIVAVASPHEEDDFESGLVIDDDVDFNLSKAIKHRHSSSASRSLKGLSMQASPRLQPAEENPAPSGSQSLTNSPETPRDPVHEYKSPLSRSFASVARAASPRPSGASSPAPSRPPLRESRASFHGASRPIISPPSSFSSLSRDPLRRQSSAGKLQTSLSIIDVHTAPSPTGDSLRVTLKRPSPNSEAVSPQFTRRIPPAPVSSPIGRYNSARSRSMNSPLSPATMMSLSSSASRLQQSPHLVPPTPPGTPSSNPIALRLTTSTSSSRAKSRPALTSIFPGASMSSSGSQGVPRPTSFAAAVKSPVRSPLSTPSTPQTPKASTSSSPIRHRATPMSRSSTVSAVAASVPQPLQAKILKRPKRLRIYGDGTELDGIEDLPTDKDRVLRRNSGATKPEEGDSTGARFSRRRADLTSNRASVSSSATATPSLGQLPLSPMNSPKTEKRRSINSLPLKRRPMLIRNLNGVGAPKVVGQMRWNPQTLRWEGNDQELRAFENAIGSSTRPALITKLSGAALGSPVQSGSGMDGARVVGNMLFDPVEMRWVSQLPPEEEEPDVFADLADDEEEDLGSWSKNKGGTIRATGGLLASIRVAPASPDRSTSDGANTSQNNIMLLTSPLSDGNPSPARSSYSRGESEMDISVDGASSDGGDGITQTFIDDTMQAEARHRTEMVGWLVDSIQEDASNANLSPEAVPFPARSPVQEVGRYDRAYLYDLRAIAIRSKASSA</sequence>
<dbReference type="InParanoid" id="G4TM01"/>
<feature type="compositionally biased region" description="Polar residues" evidence="1">
    <location>
        <begin position="353"/>
        <end position="364"/>
    </location>
</feature>
<feature type="compositionally biased region" description="Low complexity" evidence="1">
    <location>
        <begin position="507"/>
        <end position="522"/>
    </location>
</feature>
<gene>
    <name evidence="2" type="ORF">PIIN_06278</name>
</gene>
<feature type="compositionally biased region" description="Polar residues" evidence="1">
    <location>
        <begin position="437"/>
        <end position="448"/>
    </location>
</feature>
<feature type="compositionally biased region" description="Basic and acidic residues" evidence="1">
    <location>
        <begin position="365"/>
        <end position="374"/>
    </location>
</feature>
<dbReference type="STRING" id="1109443.G4TM01"/>
<dbReference type="Proteomes" id="UP000007148">
    <property type="component" value="Unassembled WGS sequence"/>
</dbReference>
<feature type="compositionally biased region" description="Low complexity" evidence="1">
    <location>
        <begin position="416"/>
        <end position="431"/>
    </location>
</feature>
<feature type="compositionally biased region" description="Polar residues" evidence="1">
    <location>
        <begin position="471"/>
        <end position="481"/>
    </location>
</feature>
<dbReference type="GO" id="GO:0005096">
    <property type="term" value="F:GTPase activator activity"/>
    <property type="evidence" value="ECO:0007669"/>
    <property type="project" value="InterPro"/>
</dbReference>
<evidence type="ECO:0000256" key="1">
    <source>
        <dbReference type="SAM" id="MobiDB-lite"/>
    </source>
</evidence>
<dbReference type="HOGENOM" id="CLU_009682_0_0_1"/>
<feature type="region of interest" description="Disordered" evidence="1">
    <location>
        <begin position="322"/>
        <end position="638"/>
    </location>
</feature>
<feature type="compositionally biased region" description="Low complexity" evidence="1">
    <location>
        <begin position="378"/>
        <end position="399"/>
    </location>
</feature>
<proteinExistence type="predicted"/>
<feature type="compositionally biased region" description="Low complexity" evidence="1">
    <location>
        <begin position="539"/>
        <end position="555"/>
    </location>
</feature>
<reference evidence="2 3" key="1">
    <citation type="journal article" date="2011" name="PLoS Pathog.">
        <title>Endophytic Life Strategies Decoded by Genome and Transcriptome Analyses of the Mutualistic Root Symbiont Piriformospora indica.</title>
        <authorList>
            <person name="Zuccaro A."/>
            <person name="Lahrmann U."/>
            <person name="Guldener U."/>
            <person name="Langen G."/>
            <person name="Pfiffi S."/>
            <person name="Biedenkopf D."/>
            <person name="Wong P."/>
            <person name="Samans B."/>
            <person name="Grimm C."/>
            <person name="Basiewicz M."/>
            <person name="Murat C."/>
            <person name="Martin F."/>
            <person name="Kogel K.H."/>
        </authorList>
    </citation>
    <scope>NUCLEOTIDE SEQUENCE [LARGE SCALE GENOMIC DNA]</scope>
    <source>
        <strain evidence="2 3">DSM 11827</strain>
    </source>
</reference>
<dbReference type="OrthoDB" id="19159at2759"/>
<feature type="compositionally biased region" description="Polar residues" evidence="1">
    <location>
        <begin position="902"/>
        <end position="920"/>
    </location>
</feature>
<feature type="region of interest" description="Disordered" evidence="1">
    <location>
        <begin position="148"/>
        <end position="257"/>
    </location>
</feature>
<name>G4TM01_SERID</name>
<feature type="region of interest" description="Disordered" evidence="1">
    <location>
        <begin position="659"/>
        <end position="738"/>
    </location>
</feature>